<sequence length="297" mass="30780">MPRKKDPPPSALPTRRSTRGVSKPASTAEGEDAEALVGLEVSQEGSCSSNPPPLSVLDPVFRNMNKEVSAVPSVTVSLDASEQHMNMGNQSGSGKRSTGDGGTLAGIKGVAGTTGLARKTGLASDENFAGLSESDSSGSPGVQSMKDLGSSESLAELGSAGKTLATLPVTPLFSPEFKAMILARTSVFKPREHSGGEIKSGHGLWGGMASSQELSDGFGATNMQGDEDLSRPHIDSEGLVTDSPELHVSSDVQAHVEEEDLGNHMHDILGHVHTNEGKEQGSSLDGHVQSDRGEDTD</sequence>
<reference evidence="1 2" key="2">
    <citation type="journal article" date="2022" name="Mol. Ecol. Resour.">
        <title>The genomes of chicory, endive, great burdock and yacon provide insights into Asteraceae paleo-polyploidization history and plant inulin production.</title>
        <authorList>
            <person name="Fan W."/>
            <person name="Wang S."/>
            <person name="Wang H."/>
            <person name="Wang A."/>
            <person name="Jiang F."/>
            <person name="Liu H."/>
            <person name="Zhao H."/>
            <person name="Xu D."/>
            <person name="Zhang Y."/>
        </authorList>
    </citation>
    <scope>NUCLEOTIDE SEQUENCE [LARGE SCALE GENOMIC DNA]</scope>
    <source>
        <strain evidence="2">cv. Yunnan</strain>
        <tissue evidence="1">Leaves</tissue>
    </source>
</reference>
<name>A0ACB9BX04_9ASTR</name>
<proteinExistence type="predicted"/>
<organism evidence="1 2">
    <name type="scientific">Smallanthus sonchifolius</name>
    <dbReference type="NCBI Taxonomy" id="185202"/>
    <lineage>
        <taxon>Eukaryota</taxon>
        <taxon>Viridiplantae</taxon>
        <taxon>Streptophyta</taxon>
        <taxon>Embryophyta</taxon>
        <taxon>Tracheophyta</taxon>
        <taxon>Spermatophyta</taxon>
        <taxon>Magnoliopsida</taxon>
        <taxon>eudicotyledons</taxon>
        <taxon>Gunneridae</taxon>
        <taxon>Pentapetalae</taxon>
        <taxon>asterids</taxon>
        <taxon>campanulids</taxon>
        <taxon>Asterales</taxon>
        <taxon>Asteraceae</taxon>
        <taxon>Asteroideae</taxon>
        <taxon>Heliantheae alliance</taxon>
        <taxon>Millerieae</taxon>
        <taxon>Smallanthus</taxon>
    </lineage>
</organism>
<reference evidence="2" key="1">
    <citation type="journal article" date="2022" name="Mol. Ecol. Resour.">
        <title>The genomes of chicory, endive, great burdock and yacon provide insights into Asteraceae palaeo-polyploidization history and plant inulin production.</title>
        <authorList>
            <person name="Fan W."/>
            <person name="Wang S."/>
            <person name="Wang H."/>
            <person name="Wang A."/>
            <person name="Jiang F."/>
            <person name="Liu H."/>
            <person name="Zhao H."/>
            <person name="Xu D."/>
            <person name="Zhang Y."/>
        </authorList>
    </citation>
    <scope>NUCLEOTIDE SEQUENCE [LARGE SCALE GENOMIC DNA]</scope>
    <source>
        <strain evidence="2">cv. Yunnan</strain>
    </source>
</reference>
<keyword evidence="2" id="KW-1185">Reference proteome</keyword>
<protein>
    <submittedName>
        <fullName evidence="1">Uncharacterized protein</fullName>
    </submittedName>
</protein>
<dbReference type="Proteomes" id="UP001056120">
    <property type="component" value="Linkage Group LG22"/>
</dbReference>
<dbReference type="EMBL" id="CM042039">
    <property type="protein sequence ID" value="KAI3726587.1"/>
    <property type="molecule type" value="Genomic_DNA"/>
</dbReference>
<evidence type="ECO:0000313" key="2">
    <source>
        <dbReference type="Proteomes" id="UP001056120"/>
    </source>
</evidence>
<comment type="caution">
    <text evidence="1">The sequence shown here is derived from an EMBL/GenBank/DDBJ whole genome shotgun (WGS) entry which is preliminary data.</text>
</comment>
<evidence type="ECO:0000313" key="1">
    <source>
        <dbReference type="EMBL" id="KAI3726587.1"/>
    </source>
</evidence>
<gene>
    <name evidence="1" type="ORF">L1987_66385</name>
</gene>
<accession>A0ACB9BX04</accession>